<protein>
    <submittedName>
        <fullName evidence="10">Putative adaptor protein enigma</fullName>
    </submittedName>
</protein>
<evidence type="ECO:0000256" key="2">
    <source>
        <dbReference type="ARBA" id="ARBA00022490"/>
    </source>
</evidence>
<evidence type="ECO:0000259" key="9">
    <source>
        <dbReference type="PROSITE" id="PS51303"/>
    </source>
</evidence>
<dbReference type="SUPFAM" id="SSF57716">
    <property type="entry name" value="Glucocorticoid receptor-like (DNA-binding domain)"/>
    <property type="match status" value="2"/>
</dbReference>
<keyword evidence="6 7" id="KW-0440">LIM domain</keyword>
<evidence type="ECO:0000256" key="4">
    <source>
        <dbReference type="ARBA" id="ARBA00022737"/>
    </source>
</evidence>
<organism evidence="10">
    <name type="scientific">Culex tarsalis</name>
    <name type="common">Encephalitis mosquito</name>
    <dbReference type="NCBI Taxonomy" id="7177"/>
    <lineage>
        <taxon>Eukaryota</taxon>
        <taxon>Metazoa</taxon>
        <taxon>Ecdysozoa</taxon>
        <taxon>Arthropoda</taxon>
        <taxon>Hexapoda</taxon>
        <taxon>Insecta</taxon>
        <taxon>Pterygota</taxon>
        <taxon>Neoptera</taxon>
        <taxon>Endopterygota</taxon>
        <taxon>Diptera</taxon>
        <taxon>Nematocera</taxon>
        <taxon>Culicoidea</taxon>
        <taxon>Culicidae</taxon>
        <taxon>Culicinae</taxon>
        <taxon>Culicini</taxon>
        <taxon>Culex</taxon>
        <taxon>Culex</taxon>
    </lineage>
</organism>
<keyword evidence="3 7" id="KW-0479">Metal-binding</keyword>
<reference evidence="10" key="1">
    <citation type="submission" date="2017-01" db="EMBL/GenBank/DDBJ databases">
        <title>A deep insight into the sialotranscriptome of adult male and female Cluex tarsalis mosquitoes.</title>
        <authorList>
            <person name="Ribeiro J.M."/>
            <person name="Moreira F."/>
            <person name="Bernard K.A."/>
            <person name="Calvo E."/>
        </authorList>
    </citation>
    <scope>NUCLEOTIDE SEQUENCE</scope>
    <source>
        <strain evidence="10">Kern County</strain>
        <tissue evidence="10">Salivary glands</tissue>
    </source>
</reference>
<evidence type="ECO:0000256" key="3">
    <source>
        <dbReference type="ARBA" id="ARBA00022723"/>
    </source>
</evidence>
<keyword evidence="4" id="KW-0677">Repeat</keyword>
<evidence type="ECO:0000259" key="8">
    <source>
        <dbReference type="PROSITE" id="PS50023"/>
    </source>
</evidence>
<evidence type="ECO:0000256" key="1">
    <source>
        <dbReference type="ARBA" id="ARBA00004496"/>
    </source>
</evidence>
<dbReference type="PANTHER" id="PTHR24211">
    <property type="entry name" value="LIM DOMAIN-CONTAINING PROTEIN"/>
    <property type="match status" value="1"/>
</dbReference>
<dbReference type="EMBL" id="GFDL01002521">
    <property type="protein sequence ID" value="JAV32524.1"/>
    <property type="molecule type" value="Transcribed_RNA"/>
</dbReference>
<dbReference type="InterPro" id="IPR001781">
    <property type="entry name" value="Znf_LIM"/>
</dbReference>
<name>A0A1Q3FY72_CULTA</name>
<dbReference type="FunFam" id="2.10.110.10:FF:000005">
    <property type="entry name" value="Testin isoform 1"/>
    <property type="match status" value="1"/>
</dbReference>
<dbReference type="GO" id="GO:0008270">
    <property type="term" value="F:zinc ion binding"/>
    <property type="evidence" value="ECO:0007669"/>
    <property type="project" value="InterPro"/>
</dbReference>
<dbReference type="PROSITE" id="PS50023">
    <property type="entry name" value="LIM_DOMAIN_2"/>
    <property type="match status" value="2"/>
</dbReference>
<dbReference type="InterPro" id="IPR010442">
    <property type="entry name" value="PET_domain"/>
</dbReference>
<proteinExistence type="predicted"/>
<evidence type="ECO:0000256" key="7">
    <source>
        <dbReference type="PROSITE-ProRule" id="PRU00125"/>
    </source>
</evidence>
<evidence type="ECO:0000313" key="10">
    <source>
        <dbReference type="EMBL" id="JAV32524.1"/>
    </source>
</evidence>
<sequence length="981" mass="108277">MAMAESGIETAAAPDWLVKLETRREQIKAKLGHESGNGAPCVVCGSKCPGLDLHFWRKVCRNCKCRKEQHDCKDDDVTGWAQFEILGAIRSKPAYIKISELTDKPVQLDWIPPNVSPEVAADYMTQLGQQNIPIAGSDAAEKRKQQLEYQVPPHDLDASLCHNLSENEAAQLVQYVEKIKKNCVGQGNVVRIGDTIKHLPASAKGMMLPPPPPPPPVDSIQRDIIVQQLVNSEPIKSILAGSSAFAGQPLALLKEPLEPDFMGSPALSDKTKYKMKLMKVNSDVIKAAVRYGPEVDTILNALKSKGVKFQDHCSLLGPLDAFRKEYLGNPKFQGEIDKFLALQPALVDIREGSTRSLTDEKFNSPLPLRNFARHDHLQYQETPVRKLKFDQQQVTPQLSTQCQAALQKDKVLADILNSEPLKTTLHAPVYGSALIISRKAMFPDFISSPFLSPASKARLERMKINTQTIQSAVLNGPFYDELLSKLSGAGINYAQDAILQPIDEFRDEFISYDSDNDFQKEIIDFVKNSDLSAFNVSPDEVPEIAETRRAAQNSNQLLSEILSNPSVQDALKPGSKPGQVVQFSNTPMVCDVIHQDKIPQPILQKLAKINIDNEAIESAVICGPIYDKLIHQLNKNRINYASDSVLGPIAQFRAEYLNDDNFRKELARYVTNPDPCLFEPATIEELPSDDQQLAKHLSGMHVSHSDDSGFGSVPPTPNYSTYPGVLSAELNAREGVLASIPAIEDMNMYPEVRPSPTKLPYSKESGSTYVVPNAPPQTIAQTPPEPVICSGCQQSIKVGEVAVKAERAEKSGKSAAWHPQCFKCEECKELLADLVYFYHGGKVYCARDLANMLKIPRCSACDELIFTKEYTAAEGSTFHIKHFCCYHCDAPLAGQQYIPDEKSNMPLCLTCYDTFFAKSCHNCGGIIGPAEQGVAWGNIHWHGPCFLCCGKGCGKSLIGGRFCVRNEMPFCSPQCLKSVIQ</sequence>
<dbReference type="Pfam" id="PF06297">
    <property type="entry name" value="PET"/>
    <property type="match status" value="1"/>
</dbReference>
<feature type="domain" description="PET" evidence="9">
    <location>
        <begin position="89"/>
        <end position="204"/>
    </location>
</feature>
<keyword evidence="5 7" id="KW-0862">Zinc</keyword>
<feature type="domain" description="LIM zinc-binding" evidence="8">
    <location>
        <begin position="856"/>
        <end position="918"/>
    </location>
</feature>
<dbReference type="SMART" id="SM00132">
    <property type="entry name" value="LIM"/>
    <property type="match status" value="3"/>
</dbReference>
<dbReference type="InterPro" id="IPR033724">
    <property type="entry name" value="PET_testin"/>
</dbReference>
<evidence type="ECO:0000256" key="5">
    <source>
        <dbReference type="ARBA" id="ARBA00022833"/>
    </source>
</evidence>
<accession>A0A1Q3FY72</accession>
<comment type="subcellular location">
    <subcellularLocation>
        <location evidence="1">Cytoplasm</location>
    </subcellularLocation>
</comment>
<dbReference type="CDD" id="cd09829">
    <property type="entry name" value="PET_testin"/>
    <property type="match status" value="1"/>
</dbReference>
<dbReference type="CDD" id="cd09340">
    <property type="entry name" value="LIM1_Testin_like"/>
    <property type="match status" value="1"/>
</dbReference>
<dbReference type="Pfam" id="PF00412">
    <property type="entry name" value="LIM"/>
    <property type="match status" value="2"/>
</dbReference>
<dbReference type="GO" id="GO:0005737">
    <property type="term" value="C:cytoplasm"/>
    <property type="evidence" value="ECO:0007669"/>
    <property type="project" value="UniProtKB-SubCell"/>
</dbReference>
<dbReference type="PANTHER" id="PTHR24211:SF22">
    <property type="entry name" value="TESTIN"/>
    <property type="match status" value="1"/>
</dbReference>
<dbReference type="InterPro" id="IPR047120">
    <property type="entry name" value="Pk/Esn/Tes"/>
</dbReference>
<dbReference type="PROSITE" id="PS51303">
    <property type="entry name" value="PET"/>
    <property type="match status" value="1"/>
</dbReference>
<keyword evidence="2" id="KW-0963">Cytoplasm</keyword>
<dbReference type="CDD" id="cd09341">
    <property type="entry name" value="LIM2_Testin_like"/>
    <property type="match status" value="1"/>
</dbReference>
<dbReference type="PROSITE" id="PS00478">
    <property type="entry name" value="LIM_DOMAIN_1"/>
    <property type="match status" value="1"/>
</dbReference>
<dbReference type="Gene3D" id="2.10.110.10">
    <property type="entry name" value="Cysteine Rich Protein"/>
    <property type="match status" value="3"/>
</dbReference>
<evidence type="ECO:0000256" key="6">
    <source>
        <dbReference type="ARBA" id="ARBA00023038"/>
    </source>
</evidence>
<dbReference type="AlphaFoldDB" id="A0A1Q3FY72"/>
<feature type="domain" description="LIM zinc-binding" evidence="8">
    <location>
        <begin position="787"/>
        <end position="855"/>
    </location>
</feature>